<proteinExistence type="predicted"/>
<dbReference type="AlphaFoldDB" id="A0A1F7SKH5"/>
<organism evidence="1 2">
    <name type="scientific">Candidatus Schekmanbacteria bacterium RIFCSPLOWO2_12_FULL_38_15</name>
    <dbReference type="NCBI Taxonomy" id="1817883"/>
    <lineage>
        <taxon>Bacteria</taxon>
        <taxon>Candidatus Schekmaniibacteriota</taxon>
    </lineage>
</organism>
<reference evidence="1 2" key="1">
    <citation type="journal article" date="2016" name="Nat. Commun.">
        <title>Thousands of microbial genomes shed light on interconnected biogeochemical processes in an aquifer system.</title>
        <authorList>
            <person name="Anantharaman K."/>
            <person name="Brown C.T."/>
            <person name="Hug L.A."/>
            <person name="Sharon I."/>
            <person name="Castelle C.J."/>
            <person name="Probst A.J."/>
            <person name="Thomas B.C."/>
            <person name="Singh A."/>
            <person name="Wilkins M.J."/>
            <person name="Karaoz U."/>
            <person name="Brodie E.L."/>
            <person name="Williams K.H."/>
            <person name="Hubbard S.S."/>
            <person name="Banfield J.F."/>
        </authorList>
    </citation>
    <scope>NUCLEOTIDE SEQUENCE [LARGE SCALE GENOMIC DNA]</scope>
</reference>
<evidence type="ECO:0000313" key="1">
    <source>
        <dbReference type="EMBL" id="OGL53717.1"/>
    </source>
</evidence>
<gene>
    <name evidence="1" type="ORF">A3G31_03150</name>
</gene>
<accession>A0A1F7SKH5</accession>
<dbReference type="Proteomes" id="UP000178082">
    <property type="component" value="Unassembled WGS sequence"/>
</dbReference>
<dbReference type="EMBL" id="MGDI01000022">
    <property type="protein sequence ID" value="OGL53717.1"/>
    <property type="molecule type" value="Genomic_DNA"/>
</dbReference>
<dbReference type="STRING" id="1817883.A3G31_03150"/>
<sequence>MGRDGKPVRERIKNSFDYVKVDRYATPAFLKDKDKIYLFVGQQDGKINIFIADSLNSKPLFFYKKGYLISD</sequence>
<protein>
    <submittedName>
        <fullName evidence="1">Uncharacterized protein</fullName>
    </submittedName>
</protein>
<comment type="caution">
    <text evidence="1">The sequence shown here is derived from an EMBL/GenBank/DDBJ whole genome shotgun (WGS) entry which is preliminary data.</text>
</comment>
<name>A0A1F7SKH5_9BACT</name>
<evidence type="ECO:0000313" key="2">
    <source>
        <dbReference type="Proteomes" id="UP000178082"/>
    </source>
</evidence>